<dbReference type="VEuPathDB" id="TrichDB:TVAG_198210"/>
<dbReference type="PANTHER" id="PTHR13992:SF39">
    <property type="entry name" value="SMRTER, ISOFORM G"/>
    <property type="match status" value="1"/>
</dbReference>
<protein>
    <submittedName>
        <fullName evidence="3">Myb-like DNA-binding domain containing protein</fullName>
    </submittedName>
</protein>
<dbReference type="GO" id="GO:0003677">
    <property type="term" value="F:DNA binding"/>
    <property type="evidence" value="ECO:0007669"/>
    <property type="project" value="UniProtKB-KW"/>
</dbReference>
<gene>
    <name evidence="3" type="ORF">TVAG_198210</name>
</gene>
<dbReference type="InterPro" id="IPR009057">
    <property type="entry name" value="Homeodomain-like_sf"/>
</dbReference>
<dbReference type="PANTHER" id="PTHR13992">
    <property type="entry name" value="NUCLEAR RECEPTOR CO-REPRESSOR RELATED NCOR"/>
    <property type="match status" value="1"/>
</dbReference>
<organism evidence="3 4">
    <name type="scientific">Trichomonas vaginalis (strain ATCC PRA-98 / G3)</name>
    <dbReference type="NCBI Taxonomy" id="412133"/>
    <lineage>
        <taxon>Eukaryota</taxon>
        <taxon>Metamonada</taxon>
        <taxon>Parabasalia</taxon>
        <taxon>Trichomonadida</taxon>
        <taxon>Trichomonadidae</taxon>
        <taxon>Trichomonas</taxon>
    </lineage>
</organism>
<dbReference type="GO" id="GO:0005654">
    <property type="term" value="C:nucleoplasm"/>
    <property type="evidence" value="ECO:0007669"/>
    <property type="project" value="UniProtKB-ARBA"/>
</dbReference>
<dbReference type="SUPFAM" id="SSF46689">
    <property type="entry name" value="Homeodomain-like"/>
    <property type="match status" value="1"/>
</dbReference>
<evidence type="ECO:0000256" key="1">
    <source>
        <dbReference type="SAM" id="MobiDB-lite"/>
    </source>
</evidence>
<name>A2DDK8_TRIV3</name>
<dbReference type="InterPro" id="IPR001005">
    <property type="entry name" value="SANT/Myb"/>
</dbReference>
<reference evidence="3" key="1">
    <citation type="submission" date="2006-10" db="EMBL/GenBank/DDBJ databases">
        <authorList>
            <person name="Amadeo P."/>
            <person name="Zhao Q."/>
            <person name="Wortman J."/>
            <person name="Fraser-Liggett C."/>
            <person name="Carlton J."/>
        </authorList>
    </citation>
    <scope>NUCLEOTIDE SEQUENCE</scope>
    <source>
        <strain evidence="3">G3</strain>
    </source>
</reference>
<feature type="domain" description="SANT" evidence="2">
    <location>
        <begin position="483"/>
        <end position="529"/>
    </location>
</feature>
<evidence type="ECO:0000259" key="2">
    <source>
        <dbReference type="PROSITE" id="PS51293"/>
    </source>
</evidence>
<dbReference type="EMBL" id="DS113190">
    <property type="protein sequence ID" value="EAY21384.1"/>
    <property type="molecule type" value="Genomic_DNA"/>
</dbReference>
<dbReference type="InParanoid" id="A2DDK8"/>
<dbReference type="eggNOG" id="KOG1878">
    <property type="taxonomic scope" value="Eukaryota"/>
</dbReference>
<dbReference type="RefSeq" id="XP_001582370.1">
    <property type="nucleotide sequence ID" value="XM_001582320.1"/>
</dbReference>
<dbReference type="InterPro" id="IPR051571">
    <property type="entry name" value="N-CoR_corepressor"/>
</dbReference>
<accession>A2DDK8</accession>
<dbReference type="Proteomes" id="UP000001542">
    <property type="component" value="Unassembled WGS sequence"/>
</dbReference>
<dbReference type="VEuPathDB" id="TrichDB:TVAGG3_0998640"/>
<dbReference type="PROSITE" id="PS51293">
    <property type="entry name" value="SANT"/>
    <property type="match status" value="1"/>
</dbReference>
<dbReference type="OrthoDB" id="10258692at2759"/>
<evidence type="ECO:0000313" key="3">
    <source>
        <dbReference type="EMBL" id="EAY21384.1"/>
    </source>
</evidence>
<dbReference type="SMR" id="A2DDK8"/>
<feature type="region of interest" description="Disordered" evidence="1">
    <location>
        <begin position="1"/>
        <end position="59"/>
    </location>
</feature>
<dbReference type="STRING" id="5722.A2DDK8"/>
<dbReference type="InterPro" id="IPR017884">
    <property type="entry name" value="SANT_dom"/>
</dbReference>
<keyword evidence="3" id="KW-0238">DNA-binding</keyword>
<dbReference type="Gene3D" id="1.10.10.60">
    <property type="entry name" value="Homeodomain-like"/>
    <property type="match status" value="1"/>
</dbReference>
<dbReference type="KEGG" id="tva:5466938"/>
<dbReference type="GO" id="GO:0032991">
    <property type="term" value="C:protein-containing complex"/>
    <property type="evidence" value="ECO:0007669"/>
    <property type="project" value="UniProtKB-ARBA"/>
</dbReference>
<dbReference type="SMART" id="SM00717">
    <property type="entry name" value="SANT"/>
    <property type="match status" value="1"/>
</dbReference>
<proteinExistence type="predicted"/>
<sequence>MDGQGKPDGPKVRVIRSVPNTVQNRQKEVDNQPPKPKRIEATPTVTKNPSIDDKPPFNSNISTILVNNPTTKLEIQSEPKHHTISQDGTQNVTDIQILLSGPVQQAQKPSAASDISMLVNHQTNAEAPQNNVKTMHIQALLQGPEPANPPPTKVPRAVSIIKRAEPIKVGVPEKKINAPTIIQSSPINLLNLQSDHKIQPIEPVTASTPYSLQSMINATARPASVPQPSHQKVLNPVVVKVTPKVNPPAAPYPELPTAKDVVEQIADIDKLLTKYKAELTELENERTYGMLSAPITSDAPASSLIQDFHGSIFSHSLGASIIEKNKEIAQRSKEKHKLPEPFKRQRFTHITHLPFYKKEDGNSSEMAEPIFQTICQRLSLADEKAQKLAIEYKERYELWNESNRQLSIYHKEAHEKIDRWPPEFDKCLQYIKPNDKTNTVHVAPDQIMYLDDTEKETYLYYDENSFVEDPVAAHLEYKNRLSWTENEKQTFLEKYAQHPREFKKIAAALPLKTIKDVIEYYNINRIKLKLGQIEKSYRKKGRRRVIIDESGHY</sequence>
<dbReference type="CDD" id="cd00167">
    <property type="entry name" value="SANT"/>
    <property type="match status" value="1"/>
</dbReference>
<keyword evidence="4" id="KW-1185">Reference proteome</keyword>
<dbReference type="Pfam" id="PF00249">
    <property type="entry name" value="Myb_DNA-binding"/>
    <property type="match status" value="1"/>
</dbReference>
<evidence type="ECO:0000313" key="4">
    <source>
        <dbReference type="Proteomes" id="UP000001542"/>
    </source>
</evidence>
<dbReference type="AlphaFoldDB" id="A2DDK8"/>
<reference evidence="3" key="2">
    <citation type="journal article" date="2007" name="Science">
        <title>Draft genome sequence of the sexually transmitted pathogen Trichomonas vaginalis.</title>
        <authorList>
            <person name="Carlton J.M."/>
            <person name="Hirt R.P."/>
            <person name="Silva J.C."/>
            <person name="Delcher A.L."/>
            <person name="Schatz M."/>
            <person name="Zhao Q."/>
            <person name="Wortman J.R."/>
            <person name="Bidwell S.L."/>
            <person name="Alsmark U.C.M."/>
            <person name="Besteiro S."/>
            <person name="Sicheritz-Ponten T."/>
            <person name="Noel C.J."/>
            <person name="Dacks J.B."/>
            <person name="Foster P.G."/>
            <person name="Simillion C."/>
            <person name="Van de Peer Y."/>
            <person name="Miranda-Saavedra D."/>
            <person name="Barton G.J."/>
            <person name="Westrop G.D."/>
            <person name="Mueller S."/>
            <person name="Dessi D."/>
            <person name="Fiori P.L."/>
            <person name="Ren Q."/>
            <person name="Paulsen I."/>
            <person name="Zhang H."/>
            <person name="Bastida-Corcuera F.D."/>
            <person name="Simoes-Barbosa A."/>
            <person name="Brown M.T."/>
            <person name="Hayes R.D."/>
            <person name="Mukherjee M."/>
            <person name="Okumura C.Y."/>
            <person name="Schneider R."/>
            <person name="Smith A.J."/>
            <person name="Vanacova S."/>
            <person name="Villalvazo M."/>
            <person name="Haas B.J."/>
            <person name="Pertea M."/>
            <person name="Feldblyum T.V."/>
            <person name="Utterback T.R."/>
            <person name="Shu C.L."/>
            <person name="Osoegawa K."/>
            <person name="de Jong P.J."/>
            <person name="Hrdy I."/>
            <person name="Horvathova L."/>
            <person name="Zubacova Z."/>
            <person name="Dolezal P."/>
            <person name="Malik S.B."/>
            <person name="Logsdon J.M. Jr."/>
            <person name="Henze K."/>
            <person name="Gupta A."/>
            <person name="Wang C.C."/>
            <person name="Dunne R.L."/>
            <person name="Upcroft J.A."/>
            <person name="Upcroft P."/>
            <person name="White O."/>
            <person name="Salzberg S.L."/>
            <person name="Tang P."/>
            <person name="Chiu C.-H."/>
            <person name="Lee Y.-S."/>
            <person name="Embley T.M."/>
            <person name="Coombs G.H."/>
            <person name="Mottram J.C."/>
            <person name="Tachezy J."/>
            <person name="Fraser-Liggett C.M."/>
            <person name="Johnson P.J."/>
        </authorList>
    </citation>
    <scope>NUCLEOTIDE SEQUENCE [LARGE SCALE GENOMIC DNA]</scope>
    <source>
        <strain evidence="3">G3</strain>
    </source>
</reference>